<dbReference type="EMBL" id="JABEZZ010000011">
    <property type="protein sequence ID" value="MBA0599705.1"/>
    <property type="molecule type" value="Genomic_DNA"/>
</dbReference>
<comment type="caution">
    <text evidence="1">The sequence shown here is derived from an EMBL/GenBank/DDBJ whole genome shotgun (WGS) entry which is preliminary data.</text>
</comment>
<dbReference type="AlphaFoldDB" id="A0A7J8QDP5"/>
<evidence type="ECO:0000313" key="2">
    <source>
        <dbReference type="Proteomes" id="UP000593578"/>
    </source>
</evidence>
<evidence type="ECO:0000313" key="1">
    <source>
        <dbReference type="EMBL" id="MBA0599705.1"/>
    </source>
</evidence>
<sequence length="97" mass="11813">MERFEDPGKPYVEFVSSRKEWRDLIRDDDRLLSLNQFVQEIDSELFLLLLKYKLQMDDDRLLSLNQFDQEIDSELLDLLLKYKLQILLEMVKLFINQ</sequence>
<protein>
    <submittedName>
        <fullName evidence="1">Uncharacterized protein</fullName>
    </submittedName>
</protein>
<reference evidence="1 2" key="1">
    <citation type="journal article" date="2019" name="Genome Biol. Evol.">
        <title>Insights into the evolution of the New World diploid cottons (Gossypium, subgenus Houzingenia) based on genome sequencing.</title>
        <authorList>
            <person name="Grover C.E."/>
            <person name="Arick M.A. 2nd"/>
            <person name="Thrash A."/>
            <person name="Conover J.L."/>
            <person name="Sanders W.S."/>
            <person name="Peterson D.G."/>
            <person name="Frelichowski J.E."/>
            <person name="Scheffler J.A."/>
            <person name="Scheffler B.E."/>
            <person name="Wendel J.F."/>
        </authorList>
    </citation>
    <scope>NUCLEOTIDE SEQUENCE [LARGE SCALE GENOMIC DNA]</scope>
    <source>
        <strain evidence="1">8</strain>
        <tissue evidence="1">Leaf</tissue>
    </source>
</reference>
<gene>
    <name evidence="1" type="ORF">Gorai_005912</name>
</gene>
<organism evidence="1 2">
    <name type="scientific">Gossypium raimondii</name>
    <name type="common">Peruvian cotton</name>
    <name type="synonym">Gossypium klotzschianum subsp. raimondii</name>
    <dbReference type="NCBI Taxonomy" id="29730"/>
    <lineage>
        <taxon>Eukaryota</taxon>
        <taxon>Viridiplantae</taxon>
        <taxon>Streptophyta</taxon>
        <taxon>Embryophyta</taxon>
        <taxon>Tracheophyta</taxon>
        <taxon>Spermatophyta</taxon>
        <taxon>Magnoliopsida</taxon>
        <taxon>eudicotyledons</taxon>
        <taxon>Gunneridae</taxon>
        <taxon>Pentapetalae</taxon>
        <taxon>rosids</taxon>
        <taxon>malvids</taxon>
        <taxon>Malvales</taxon>
        <taxon>Malvaceae</taxon>
        <taxon>Malvoideae</taxon>
        <taxon>Gossypium</taxon>
    </lineage>
</organism>
<proteinExistence type="predicted"/>
<accession>A0A7J8QDP5</accession>
<name>A0A7J8QDP5_GOSRA</name>
<dbReference type="Proteomes" id="UP000593578">
    <property type="component" value="Unassembled WGS sequence"/>
</dbReference>